<comment type="caution">
    <text evidence="5">The sequence shown here is derived from an EMBL/GenBank/DDBJ whole genome shotgun (WGS) entry which is preliminary data.</text>
</comment>
<dbReference type="RefSeq" id="WP_133578763.1">
    <property type="nucleotide sequence ID" value="NZ_SNYJ01000001.1"/>
</dbReference>
<dbReference type="PANTHER" id="PTHR30061">
    <property type="entry name" value="MALTOSE-BINDING PERIPLASMIC PROTEIN"/>
    <property type="match status" value="1"/>
</dbReference>
<evidence type="ECO:0000256" key="3">
    <source>
        <dbReference type="ARBA" id="ARBA00022729"/>
    </source>
</evidence>
<comment type="similarity">
    <text evidence="1">Belongs to the bacterial solute-binding protein 1 family.</text>
</comment>
<dbReference type="GO" id="GO:0055052">
    <property type="term" value="C:ATP-binding cassette (ABC) transporter complex, substrate-binding subunit-containing"/>
    <property type="evidence" value="ECO:0007669"/>
    <property type="project" value="TreeGrafter"/>
</dbReference>
<dbReference type="SUPFAM" id="SSF53850">
    <property type="entry name" value="Periplasmic binding protein-like II"/>
    <property type="match status" value="1"/>
</dbReference>
<dbReference type="GO" id="GO:0015768">
    <property type="term" value="P:maltose transport"/>
    <property type="evidence" value="ECO:0007669"/>
    <property type="project" value="TreeGrafter"/>
</dbReference>
<evidence type="ECO:0000256" key="4">
    <source>
        <dbReference type="SAM" id="SignalP"/>
    </source>
</evidence>
<evidence type="ECO:0000256" key="1">
    <source>
        <dbReference type="ARBA" id="ARBA00008520"/>
    </source>
</evidence>
<keyword evidence="2" id="KW-0813">Transport</keyword>
<evidence type="ECO:0000313" key="5">
    <source>
        <dbReference type="EMBL" id="TDQ42945.1"/>
    </source>
</evidence>
<proteinExistence type="inferred from homology"/>
<keyword evidence="6" id="KW-1185">Reference proteome</keyword>
<organism evidence="5 6">
    <name type="scientific">Aureibacillus halotolerans</name>
    <dbReference type="NCBI Taxonomy" id="1508390"/>
    <lineage>
        <taxon>Bacteria</taxon>
        <taxon>Bacillati</taxon>
        <taxon>Bacillota</taxon>
        <taxon>Bacilli</taxon>
        <taxon>Bacillales</taxon>
        <taxon>Bacillaceae</taxon>
        <taxon>Aureibacillus</taxon>
    </lineage>
</organism>
<dbReference type="AlphaFoldDB" id="A0A4R6UDR6"/>
<name>A0A4R6UDR6_9BACI</name>
<feature type="signal peptide" evidence="4">
    <location>
        <begin position="1"/>
        <end position="23"/>
    </location>
</feature>
<dbReference type="Proteomes" id="UP000295632">
    <property type="component" value="Unassembled WGS sequence"/>
</dbReference>
<evidence type="ECO:0000313" key="6">
    <source>
        <dbReference type="Proteomes" id="UP000295632"/>
    </source>
</evidence>
<dbReference type="OrthoDB" id="9798191at2"/>
<dbReference type="Gene3D" id="3.40.190.10">
    <property type="entry name" value="Periplasmic binding protein-like II"/>
    <property type="match status" value="2"/>
</dbReference>
<sequence>MKKWSVLASLVGLFLLTACGTQSSSNENEGKIELTFWNNWAESSAQNDASLTRVEAFMEENPDIVINQQNIPHDQYKVKLKTQAAGNELPDLMQVWPGSEITPLVQAGLLAPIDDILDQWEGKVTDAQLAGYRVDDKQYALPLSQAITAVVFYDKAMLAEAGYESFPETYKDFKSLIQTLRDNDIIPITFGNKAQWPMQSVYMSTIGDRLTGSDFLEKVIAGEAKFTDPKFIEAVGVIKELADMEAFNEDFNAIDSIQHRALFTNGEAAMMVDGLWSVGPIAEQAPEDKEIGIARFPAIEGGEGNPETVPSTVNRGIAINSSLEGEELEAAKQFLKFFYSDEFYQELMKAEIVPAANVPVPEEVNPMLKTFIEYANGDVSPVYDAVLPVEVINKLNSGLQSVTLGQMTPEELAQELQETLDR</sequence>
<dbReference type="InterPro" id="IPR006059">
    <property type="entry name" value="SBP"/>
</dbReference>
<accession>A0A4R6UDR6</accession>
<dbReference type="GO" id="GO:0042956">
    <property type="term" value="P:maltodextrin transmembrane transport"/>
    <property type="evidence" value="ECO:0007669"/>
    <property type="project" value="TreeGrafter"/>
</dbReference>
<gene>
    <name evidence="5" type="ORF">EV213_101375</name>
</gene>
<dbReference type="Pfam" id="PF01547">
    <property type="entry name" value="SBP_bac_1"/>
    <property type="match status" value="1"/>
</dbReference>
<feature type="chain" id="PRO_5020923835" evidence="4">
    <location>
        <begin position="24"/>
        <end position="422"/>
    </location>
</feature>
<dbReference type="GO" id="GO:1901982">
    <property type="term" value="F:maltose binding"/>
    <property type="evidence" value="ECO:0007669"/>
    <property type="project" value="TreeGrafter"/>
</dbReference>
<dbReference type="PANTHER" id="PTHR30061:SF50">
    <property type="entry name" value="MALTOSE_MALTODEXTRIN-BINDING PERIPLASMIC PROTEIN"/>
    <property type="match status" value="1"/>
</dbReference>
<evidence type="ECO:0000256" key="2">
    <source>
        <dbReference type="ARBA" id="ARBA00022448"/>
    </source>
</evidence>
<dbReference type="EMBL" id="SNYJ01000001">
    <property type="protein sequence ID" value="TDQ42945.1"/>
    <property type="molecule type" value="Genomic_DNA"/>
</dbReference>
<dbReference type="PROSITE" id="PS51257">
    <property type="entry name" value="PROKAR_LIPOPROTEIN"/>
    <property type="match status" value="1"/>
</dbReference>
<keyword evidence="3 4" id="KW-0732">Signal</keyword>
<reference evidence="5 6" key="1">
    <citation type="submission" date="2019-03" db="EMBL/GenBank/DDBJ databases">
        <title>Genomic Encyclopedia of Type Strains, Phase IV (KMG-IV): sequencing the most valuable type-strain genomes for metagenomic binning, comparative biology and taxonomic classification.</title>
        <authorList>
            <person name="Goeker M."/>
        </authorList>
    </citation>
    <scope>NUCLEOTIDE SEQUENCE [LARGE SCALE GENOMIC DNA]</scope>
    <source>
        <strain evidence="5 6">DSM 28697</strain>
    </source>
</reference>
<protein>
    <submittedName>
        <fullName evidence="5">Carbohydrate ABC transporter substrate-binding protein (CUT1 family)</fullName>
    </submittedName>
</protein>